<feature type="region of interest" description="Disordered" evidence="8">
    <location>
        <begin position="394"/>
        <end position="414"/>
    </location>
</feature>
<feature type="compositionally biased region" description="Polar residues" evidence="8">
    <location>
        <begin position="526"/>
        <end position="536"/>
    </location>
</feature>
<protein>
    <submittedName>
        <fullName evidence="10">CREB/ATF-b cAMP-responsive element-binding protein</fullName>
    </submittedName>
</protein>
<dbReference type="InterPro" id="IPR051381">
    <property type="entry name" value="CREB_ATF_subfamily"/>
</dbReference>
<dbReference type="SUPFAM" id="SSF57959">
    <property type="entry name" value="Leucine zipper domain"/>
    <property type="match status" value="1"/>
</dbReference>
<dbReference type="GO" id="GO:0005634">
    <property type="term" value="C:nucleus"/>
    <property type="evidence" value="ECO:0007669"/>
    <property type="project" value="TreeGrafter"/>
</dbReference>
<feature type="compositionally biased region" description="Basic and acidic residues" evidence="8">
    <location>
        <begin position="541"/>
        <end position="565"/>
    </location>
</feature>
<dbReference type="PANTHER" id="PTHR45996">
    <property type="entry name" value="AGAP001464-PB"/>
    <property type="match status" value="1"/>
</dbReference>
<dbReference type="AlphaFoldDB" id="A0A6F9D9A7"/>
<feature type="compositionally biased region" description="Polar residues" evidence="8">
    <location>
        <begin position="498"/>
        <end position="517"/>
    </location>
</feature>
<evidence type="ECO:0000256" key="2">
    <source>
        <dbReference type="ARBA" id="ARBA00009050"/>
    </source>
</evidence>
<feature type="region of interest" description="Disordered" evidence="8">
    <location>
        <begin position="213"/>
        <end position="238"/>
    </location>
</feature>
<feature type="coiled-coil region" evidence="7">
    <location>
        <begin position="312"/>
        <end position="353"/>
    </location>
</feature>
<evidence type="ECO:0000256" key="6">
    <source>
        <dbReference type="ARBA" id="ARBA00023242"/>
    </source>
</evidence>
<evidence type="ECO:0000259" key="9">
    <source>
        <dbReference type="PROSITE" id="PS50217"/>
    </source>
</evidence>
<evidence type="ECO:0000256" key="4">
    <source>
        <dbReference type="ARBA" id="ARBA00023125"/>
    </source>
</evidence>
<organism evidence="10">
    <name type="scientific">Phallusia mammillata</name>
    <dbReference type="NCBI Taxonomy" id="59560"/>
    <lineage>
        <taxon>Eukaryota</taxon>
        <taxon>Metazoa</taxon>
        <taxon>Chordata</taxon>
        <taxon>Tunicata</taxon>
        <taxon>Ascidiacea</taxon>
        <taxon>Phlebobranchia</taxon>
        <taxon>Ascidiidae</taxon>
        <taxon>Phallusia</taxon>
    </lineage>
</organism>
<keyword evidence="7" id="KW-0175">Coiled coil</keyword>
<dbReference type="PROSITE" id="PS50217">
    <property type="entry name" value="BZIP"/>
    <property type="match status" value="1"/>
</dbReference>
<dbReference type="Gene3D" id="1.20.5.170">
    <property type="match status" value="1"/>
</dbReference>
<evidence type="ECO:0000256" key="3">
    <source>
        <dbReference type="ARBA" id="ARBA00023015"/>
    </source>
</evidence>
<keyword evidence="4" id="KW-0238">DNA-binding</keyword>
<feature type="domain" description="BZIP" evidence="9">
    <location>
        <begin position="287"/>
        <end position="350"/>
    </location>
</feature>
<dbReference type="EMBL" id="LR784172">
    <property type="protein sequence ID" value="CAB3233765.1"/>
    <property type="molecule type" value="mRNA"/>
</dbReference>
<accession>A0A6F9D9A7</accession>
<comment type="subcellular location">
    <subcellularLocation>
        <location evidence="1">Endoplasmic reticulum membrane</location>
        <topology evidence="1">Single-pass type II membrane protein</topology>
    </subcellularLocation>
</comment>
<feature type="region of interest" description="Disordered" evidence="8">
    <location>
        <begin position="485"/>
        <end position="565"/>
    </location>
</feature>
<evidence type="ECO:0000256" key="7">
    <source>
        <dbReference type="SAM" id="Coils"/>
    </source>
</evidence>
<keyword evidence="5" id="KW-0804">Transcription</keyword>
<keyword evidence="3" id="KW-0805">Transcription regulation</keyword>
<dbReference type="InterPro" id="IPR046347">
    <property type="entry name" value="bZIP_sf"/>
</dbReference>
<name>A0A6F9D9A7_9ASCI</name>
<evidence type="ECO:0000256" key="8">
    <source>
        <dbReference type="SAM" id="MobiDB-lite"/>
    </source>
</evidence>
<proteinExistence type="evidence at transcript level"/>
<dbReference type="SMART" id="SM00338">
    <property type="entry name" value="BRLZ"/>
    <property type="match status" value="1"/>
</dbReference>
<evidence type="ECO:0000256" key="5">
    <source>
        <dbReference type="ARBA" id="ARBA00023163"/>
    </source>
</evidence>
<keyword evidence="6" id="KW-0539">Nucleus</keyword>
<evidence type="ECO:0000256" key="1">
    <source>
        <dbReference type="ARBA" id="ARBA00004648"/>
    </source>
</evidence>
<feature type="compositionally biased region" description="Low complexity" evidence="8">
    <location>
        <begin position="116"/>
        <end position="129"/>
    </location>
</feature>
<dbReference type="PANTHER" id="PTHR45996:SF3">
    <property type="entry name" value="CREB-H TRANSCRIPTION FACTOR HOMOLOG LET-607"/>
    <property type="match status" value="1"/>
</dbReference>
<dbReference type="Pfam" id="PF00170">
    <property type="entry name" value="bZIP_1"/>
    <property type="match status" value="1"/>
</dbReference>
<reference evidence="10" key="1">
    <citation type="submission" date="2020-04" db="EMBL/GenBank/DDBJ databases">
        <authorList>
            <person name="Neveu A P."/>
        </authorList>
    </citation>
    <scope>NUCLEOTIDE SEQUENCE</scope>
    <source>
        <tissue evidence="10">Whole embryo</tissue>
    </source>
</reference>
<evidence type="ECO:0000313" key="10">
    <source>
        <dbReference type="EMBL" id="CAB3233765.1"/>
    </source>
</evidence>
<dbReference type="GO" id="GO:0005789">
    <property type="term" value="C:endoplasmic reticulum membrane"/>
    <property type="evidence" value="ECO:0007669"/>
    <property type="project" value="UniProtKB-SubCell"/>
</dbReference>
<feature type="region of interest" description="Disordered" evidence="8">
    <location>
        <begin position="114"/>
        <end position="144"/>
    </location>
</feature>
<dbReference type="InterPro" id="IPR004827">
    <property type="entry name" value="bZIP"/>
</dbReference>
<dbReference type="GO" id="GO:0000981">
    <property type="term" value="F:DNA-binding transcription factor activity, RNA polymerase II-specific"/>
    <property type="evidence" value="ECO:0007669"/>
    <property type="project" value="TreeGrafter"/>
</dbReference>
<feature type="compositionally biased region" description="Polar residues" evidence="8">
    <location>
        <begin position="134"/>
        <end position="143"/>
    </location>
</feature>
<dbReference type="GO" id="GO:0000978">
    <property type="term" value="F:RNA polymerase II cis-regulatory region sequence-specific DNA binding"/>
    <property type="evidence" value="ECO:0007669"/>
    <property type="project" value="TreeGrafter"/>
</dbReference>
<gene>
    <name evidence="10" type="primary">Creb.b</name>
</gene>
<comment type="similarity">
    <text evidence="2">Belongs to the bZIP family. ATF subfamily.</text>
</comment>
<sequence length="565" mass="62886">MELEDLNSCFGTLDYDEMNRFMDENDLFTNKPDAFGKPAGDFDFIDQFLNESADGMSGIFVDKPLVEKPCPQATMKMQAIQSDHAYACNNDSSPKSTELPTVCEIDIDRLSPCELSDSGISSVSGSPQSDRYDQQSPKTSDQQLHAVHPGVINTTQQNDTADLLFDFSDMDFTNLPTNANQLNPEPQNSNQDVTFNIGNIDNSFFDDNSLFQIRPTEGDRNSDLAGSSSEESIQDLPVRSKTSKSTIISGLPNFTPLILSDEEKRLLSEEGVTIPTDLPLTKYEERVLKKVRRKIRNKKSALASRQKKKTYIEGLEARVAQCTNLNETLAQKVKRLEQQNNSLVEQLRKVHELVKHTTSKTTQATTCVMVLLLSFGLFIAPSYGPFSIDSDEKKLTESPNINNKPVPDIPTGHRNRKVLEFPPEQHVDVVGSEPIINPINEPLPKLGRSLEIHDDRTQSFHKEIMDGPTIPKSLVHNNEERINASTKSHKDVEFDTPLSPQQNQGNESSPGADNSAISRKRPASEPSPSSPVNDGSMTPDDVVRVHISRDAVTEPPRKILRNDDL</sequence>
<dbReference type="CDD" id="cd14689">
    <property type="entry name" value="bZIP_CREB3"/>
    <property type="match status" value="1"/>
</dbReference>